<dbReference type="InterPro" id="IPR026045">
    <property type="entry name" value="Ferric-bd"/>
</dbReference>
<dbReference type="PANTHER" id="PTHR30006">
    <property type="entry name" value="THIAMINE-BINDING PERIPLASMIC PROTEIN-RELATED"/>
    <property type="match status" value="1"/>
</dbReference>
<dbReference type="CDD" id="cd13542">
    <property type="entry name" value="PBP2_FutA1_ilke"/>
    <property type="match status" value="1"/>
</dbReference>
<protein>
    <submittedName>
        <fullName evidence="4">Iron(III) transport system substrate-binding protein</fullName>
    </submittedName>
</protein>
<dbReference type="AlphaFoldDB" id="A0A7W6RD73"/>
<accession>A0A7W6RD73</accession>
<dbReference type="SUPFAM" id="SSF53850">
    <property type="entry name" value="Periplasmic binding protein-like II"/>
    <property type="match status" value="1"/>
</dbReference>
<evidence type="ECO:0000313" key="5">
    <source>
        <dbReference type="Proteomes" id="UP000554286"/>
    </source>
</evidence>
<keyword evidence="2" id="KW-0732">Signal</keyword>
<comment type="caution">
    <text evidence="4">The sequence shown here is derived from an EMBL/GenBank/DDBJ whole genome shotgun (WGS) entry which is preliminary data.</text>
</comment>
<dbReference type="RefSeq" id="WP_184044786.1">
    <property type="nucleotide sequence ID" value="NZ_JACIGK010000013.1"/>
</dbReference>
<feature type="binding site" evidence="3">
    <location>
        <position position="228"/>
    </location>
    <ligand>
        <name>Fe cation</name>
        <dbReference type="ChEBI" id="CHEBI:24875"/>
    </ligand>
</feature>
<dbReference type="PANTHER" id="PTHR30006:SF15">
    <property type="entry name" value="IRON-UTILIZATION PERIPLASMIC PROTEIN"/>
    <property type="match status" value="1"/>
</dbReference>
<sequence>MCVRFPRLGRLALGLALLVGTLGLGVGPSRAGEEVNVYSTRQAFLIQPLFDAFTERTGIPVNVVFAKEGLIERLRAEGDNSPADLVFTADIGHLTDLVDLDVVQPVSNETLESAIPASFRHPDGKWFGLTLRGRVIYASNERVPPGAVTTYDDLADPRWKGRVCTRRGDHAYQVALLAAMIAEKGEAAARAWLEGVKANLARKPQGNDRAQVKAIKEGQCDLALGNTYYMGKMLEDPEQRAWAEAVTIVFPDQDGAGTHMNLSGVAMTRSAPNRAMAIRLLEFLVSDEAQQMYAEINHEYPIKARVPWSDLLRSWGTFRMDTVDMDAVARHRARALMMVNEVGYNN</sequence>
<feature type="binding site" evidence="3">
    <location>
        <position position="229"/>
    </location>
    <ligand>
        <name>Fe cation</name>
        <dbReference type="ChEBI" id="CHEBI:24875"/>
    </ligand>
</feature>
<comment type="similarity">
    <text evidence="1">Belongs to the bacterial solute-binding protein 1 family.</text>
</comment>
<evidence type="ECO:0000256" key="3">
    <source>
        <dbReference type="PIRSR" id="PIRSR002825-1"/>
    </source>
</evidence>
<keyword evidence="3" id="KW-0408">Iron</keyword>
<proteinExistence type="inferred from homology"/>
<reference evidence="4 5" key="1">
    <citation type="submission" date="2020-08" db="EMBL/GenBank/DDBJ databases">
        <title>Genome sequencing of Purple Non-Sulfur Bacteria from various extreme environments.</title>
        <authorList>
            <person name="Mayer M."/>
        </authorList>
    </citation>
    <scope>NUCLEOTIDE SEQUENCE [LARGE SCALE GENOMIC DNA]</scope>
    <source>
        <strain evidence="4 5">JA131</strain>
    </source>
</reference>
<dbReference type="GO" id="GO:0046872">
    <property type="term" value="F:metal ion binding"/>
    <property type="evidence" value="ECO:0007669"/>
    <property type="project" value="UniProtKB-KW"/>
</dbReference>
<gene>
    <name evidence="4" type="ORF">GGD89_002040</name>
</gene>
<dbReference type="GO" id="GO:0030288">
    <property type="term" value="C:outer membrane-bounded periplasmic space"/>
    <property type="evidence" value="ECO:0007669"/>
    <property type="project" value="TreeGrafter"/>
</dbReference>
<organism evidence="4 5">
    <name type="scientific">Roseospira visakhapatnamensis</name>
    <dbReference type="NCBI Taxonomy" id="390880"/>
    <lineage>
        <taxon>Bacteria</taxon>
        <taxon>Pseudomonadati</taxon>
        <taxon>Pseudomonadota</taxon>
        <taxon>Alphaproteobacteria</taxon>
        <taxon>Rhodospirillales</taxon>
        <taxon>Rhodospirillaceae</taxon>
        <taxon>Roseospira</taxon>
    </lineage>
</organism>
<dbReference type="Gene3D" id="3.40.190.10">
    <property type="entry name" value="Periplasmic binding protein-like II"/>
    <property type="match status" value="2"/>
</dbReference>
<evidence type="ECO:0000256" key="1">
    <source>
        <dbReference type="ARBA" id="ARBA00008520"/>
    </source>
</evidence>
<evidence type="ECO:0000313" key="4">
    <source>
        <dbReference type="EMBL" id="MBB4266409.1"/>
    </source>
</evidence>
<dbReference type="Proteomes" id="UP000554286">
    <property type="component" value="Unassembled WGS sequence"/>
</dbReference>
<keyword evidence="3" id="KW-0479">Metal-binding</keyword>
<dbReference type="PIRSF" id="PIRSF002825">
    <property type="entry name" value="CfbpA"/>
    <property type="match status" value="1"/>
</dbReference>
<dbReference type="Pfam" id="PF13343">
    <property type="entry name" value="SBP_bac_6"/>
    <property type="match status" value="1"/>
</dbReference>
<dbReference type="EMBL" id="JACIGK010000013">
    <property type="protein sequence ID" value="MBB4266409.1"/>
    <property type="molecule type" value="Genomic_DNA"/>
</dbReference>
<evidence type="ECO:0000256" key="2">
    <source>
        <dbReference type="ARBA" id="ARBA00022729"/>
    </source>
</evidence>
<name>A0A7W6RD73_9PROT</name>
<keyword evidence="5" id="KW-1185">Reference proteome</keyword>